<keyword evidence="7" id="KW-1185">Reference proteome</keyword>
<dbReference type="GO" id="GO:0035251">
    <property type="term" value="F:UDP-glucosyltransferase activity"/>
    <property type="evidence" value="ECO:0007669"/>
    <property type="project" value="InterPro"/>
</dbReference>
<dbReference type="InterPro" id="IPR050481">
    <property type="entry name" value="UDP-glycosyltransf_plant"/>
</dbReference>
<protein>
    <recommendedName>
        <fullName evidence="4">Glycosyltransferase</fullName>
        <ecNumber evidence="4">2.4.1.-</ecNumber>
    </recommendedName>
</protein>
<comment type="caution">
    <text evidence="6">The sequence shown here is derived from an EMBL/GenBank/DDBJ whole genome shotgun (WGS) entry which is preliminary data.</text>
</comment>
<evidence type="ECO:0000256" key="3">
    <source>
        <dbReference type="RuleBase" id="RU003718"/>
    </source>
</evidence>
<dbReference type="PANTHER" id="PTHR48048">
    <property type="entry name" value="GLYCOSYLTRANSFERASE"/>
    <property type="match status" value="1"/>
</dbReference>
<dbReference type="InterPro" id="IPR035595">
    <property type="entry name" value="UDP_glycos_trans_CS"/>
</dbReference>
<evidence type="ECO:0000256" key="2">
    <source>
        <dbReference type="ARBA" id="ARBA00022679"/>
    </source>
</evidence>
<keyword evidence="2 3" id="KW-0808">Transferase</keyword>
<name>A0AAV9KP69_9SOLN</name>
<keyword evidence="5" id="KW-1133">Transmembrane helix</keyword>
<dbReference type="EMBL" id="JAWPEI010000010">
    <property type="protein sequence ID" value="KAK4713862.1"/>
    <property type="molecule type" value="Genomic_DNA"/>
</dbReference>
<dbReference type="CDD" id="cd03784">
    <property type="entry name" value="GT1_Gtf-like"/>
    <property type="match status" value="1"/>
</dbReference>
<organism evidence="6 7">
    <name type="scientific">Solanum pinnatisectum</name>
    <name type="common">tansyleaf nightshade</name>
    <dbReference type="NCBI Taxonomy" id="50273"/>
    <lineage>
        <taxon>Eukaryota</taxon>
        <taxon>Viridiplantae</taxon>
        <taxon>Streptophyta</taxon>
        <taxon>Embryophyta</taxon>
        <taxon>Tracheophyta</taxon>
        <taxon>Spermatophyta</taxon>
        <taxon>Magnoliopsida</taxon>
        <taxon>eudicotyledons</taxon>
        <taxon>Gunneridae</taxon>
        <taxon>Pentapetalae</taxon>
        <taxon>asterids</taxon>
        <taxon>lamiids</taxon>
        <taxon>Solanales</taxon>
        <taxon>Solanaceae</taxon>
        <taxon>Solanoideae</taxon>
        <taxon>Solaneae</taxon>
        <taxon>Solanum</taxon>
    </lineage>
</organism>
<evidence type="ECO:0000313" key="7">
    <source>
        <dbReference type="Proteomes" id="UP001311915"/>
    </source>
</evidence>
<sequence>MSRLELVFVPVPSIGHLVSICKFAEKLVSRDERLYVTILIIRPPPPWDASIDAYIKRSSASDSGGTSIDVLGSRIRYIALAQIEPPSLEELAKSIENYISLLIASYRPIVKDAIISNKSWPDTDSNPKIIGLVIDMFCTSMIDVANELDIPSYLFFTSGAAFLGFLLYLSVWHDQFGREFNRSDGDLIIAANAHPVPSKVLPTFAFVKEGYDSFRNHGVRFKETKGILINTVEECESHAVNSLASDPELPPVYTVGFLLDLEAQNTKGNSKSEDEEIMKWLDQQPPSSVLFLCFGSAGIFESPQLIEMAIALERSGVRFLWSILLPLNAETTKLEEILPEGFLERTKNRGIVCRWAPQVDILAHKATGAFVSHCGWNSTIESLWHGVPIVTWPLYAEQHINAFQLVKDLEMAVELTLDYRMHDSDHREIVKAEEMEKVIRSIMDSENLLRKRVKDMGEICRKALTEGGSSFISLGRFAETILDSCN</sequence>
<evidence type="ECO:0000256" key="1">
    <source>
        <dbReference type="ARBA" id="ARBA00009995"/>
    </source>
</evidence>
<keyword evidence="5" id="KW-0812">Transmembrane</keyword>
<evidence type="ECO:0000256" key="5">
    <source>
        <dbReference type="SAM" id="Phobius"/>
    </source>
</evidence>
<keyword evidence="5" id="KW-0472">Membrane</keyword>
<comment type="similarity">
    <text evidence="1 3">Belongs to the UDP-glycosyltransferase family.</text>
</comment>
<dbReference type="Pfam" id="PF00201">
    <property type="entry name" value="UDPGT"/>
    <property type="match status" value="1"/>
</dbReference>
<dbReference type="EC" id="2.4.1.-" evidence="4"/>
<accession>A0AAV9KP69</accession>
<dbReference type="SUPFAM" id="SSF53756">
    <property type="entry name" value="UDP-Glycosyltransferase/glycogen phosphorylase"/>
    <property type="match status" value="1"/>
</dbReference>
<dbReference type="FunFam" id="3.40.50.2000:FF:000056">
    <property type="entry name" value="Glycosyltransferase"/>
    <property type="match status" value="1"/>
</dbReference>
<dbReference type="PROSITE" id="PS00375">
    <property type="entry name" value="UDPGT"/>
    <property type="match status" value="1"/>
</dbReference>
<evidence type="ECO:0000256" key="4">
    <source>
        <dbReference type="RuleBase" id="RU362057"/>
    </source>
</evidence>
<dbReference type="Gene3D" id="3.40.50.2000">
    <property type="entry name" value="Glycogen Phosphorylase B"/>
    <property type="match status" value="2"/>
</dbReference>
<dbReference type="InterPro" id="IPR002213">
    <property type="entry name" value="UDP_glucos_trans"/>
</dbReference>
<reference evidence="6 7" key="1">
    <citation type="submission" date="2023-10" db="EMBL/GenBank/DDBJ databases">
        <title>Genome-Wide Identification Analysis in wild type Solanum Pinnatisectum Reveals Some Genes Defensing Phytophthora Infestans.</title>
        <authorList>
            <person name="Sun C."/>
        </authorList>
    </citation>
    <scope>NUCLEOTIDE SEQUENCE [LARGE SCALE GENOMIC DNA]</scope>
    <source>
        <strain evidence="6">LQN</strain>
        <tissue evidence="6">Leaf</tissue>
    </source>
</reference>
<dbReference type="PANTHER" id="PTHR48048:SF83">
    <property type="entry name" value="GLYCOSYLTRANSFERASE"/>
    <property type="match status" value="1"/>
</dbReference>
<gene>
    <name evidence="6" type="ORF">R3W88_019769</name>
</gene>
<feature type="transmembrane region" description="Helical" evidence="5">
    <location>
        <begin position="153"/>
        <end position="172"/>
    </location>
</feature>
<dbReference type="Proteomes" id="UP001311915">
    <property type="component" value="Unassembled WGS sequence"/>
</dbReference>
<evidence type="ECO:0000313" key="6">
    <source>
        <dbReference type="EMBL" id="KAK4713862.1"/>
    </source>
</evidence>
<keyword evidence="3" id="KW-0328">Glycosyltransferase</keyword>
<proteinExistence type="inferred from homology"/>
<dbReference type="AlphaFoldDB" id="A0AAV9KP69"/>